<evidence type="ECO:0000256" key="3">
    <source>
        <dbReference type="ARBA" id="ARBA00048615"/>
    </source>
</evidence>
<comment type="catalytic activity">
    <reaction evidence="3">
        <text>D-mannitol 1-phosphate + NAD(+) = beta-D-fructose 6-phosphate + NADH + H(+)</text>
        <dbReference type="Rhea" id="RHEA:19661"/>
        <dbReference type="ChEBI" id="CHEBI:15378"/>
        <dbReference type="ChEBI" id="CHEBI:57540"/>
        <dbReference type="ChEBI" id="CHEBI:57634"/>
        <dbReference type="ChEBI" id="CHEBI:57945"/>
        <dbReference type="ChEBI" id="CHEBI:61381"/>
        <dbReference type="EC" id="1.1.1.17"/>
    </reaction>
</comment>
<dbReference type="InterPro" id="IPR036291">
    <property type="entry name" value="NAD(P)-bd_dom_sf"/>
</dbReference>
<dbReference type="Gene3D" id="3.40.50.720">
    <property type="entry name" value="NAD(P)-binding Rossmann-like Domain"/>
    <property type="match status" value="1"/>
</dbReference>
<gene>
    <name evidence="6" type="ORF">ACFO3S_23450</name>
</gene>
<dbReference type="Pfam" id="PF08125">
    <property type="entry name" value="Mannitol_dh_C"/>
    <property type="match status" value="1"/>
</dbReference>
<organism evidence="6 7">
    <name type="scientific">Cohnella hongkongensis</name>
    <dbReference type="NCBI Taxonomy" id="178337"/>
    <lineage>
        <taxon>Bacteria</taxon>
        <taxon>Bacillati</taxon>
        <taxon>Bacillota</taxon>
        <taxon>Bacilli</taxon>
        <taxon>Bacillales</taxon>
        <taxon>Paenibacillaceae</taxon>
        <taxon>Cohnella</taxon>
    </lineage>
</organism>
<evidence type="ECO:0000256" key="2">
    <source>
        <dbReference type="ARBA" id="ARBA00023027"/>
    </source>
</evidence>
<dbReference type="InterPro" id="IPR013131">
    <property type="entry name" value="Mannitol_DH_N"/>
</dbReference>
<dbReference type="SUPFAM" id="SSF51735">
    <property type="entry name" value="NAD(P)-binding Rossmann-fold domains"/>
    <property type="match status" value="1"/>
</dbReference>
<dbReference type="InterPro" id="IPR013328">
    <property type="entry name" value="6PGD_dom2"/>
</dbReference>
<dbReference type="RefSeq" id="WP_378100999.1">
    <property type="nucleotide sequence ID" value="NZ_JBHSEP010000024.1"/>
</dbReference>
<keyword evidence="2" id="KW-0520">NAD</keyword>
<dbReference type="SUPFAM" id="SSF48179">
    <property type="entry name" value="6-phosphogluconate dehydrogenase C-terminal domain-like"/>
    <property type="match status" value="1"/>
</dbReference>
<evidence type="ECO:0000313" key="6">
    <source>
        <dbReference type="EMBL" id="MFC4601218.1"/>
    </source>
</evidence>
<feature type="domain" description="Mannitol dehydrogenase C-terminal" evidence="5">
    <location>
        <begin position="298"/>
        <end position="502"/>
    </location>
</feature>
<dbReference type="Gene3D" id="1.10.1040.10">
    <property type="entry name" value="N-(1-d-carboxylethyl)-l-norvaline Dehydrogenase, domain 2"/>
    <property type="match status" value="1"/>
</dbReference>
<dbReference type="NCBIfam" id="NF002969">
    <property type="entry name" value="PRK03643.1"/>
    <property type="match status" value="1"/>
</dbReference>
<proteinExistence type="predicted"/>
<evidence type="ECO:0000256" key="1">
    <source>
        <dbReference type="ARBA" id="ARBA00023002"/>
    </source>
</evidence>
<dbReference type="InterPro" id="IPR013118">
    <property type="entry name" value="Mannitol_DH_C"/>
</dbReference>
<evidence type="ECO:0000313" key="7">
    <source>
        <dbReference type="Proteomes" id="UP001596028"/>
    </source>
</evidence>
<comment type="caution">
    <text evidence="6">The sequence shown here is derived from an EMBL/GenBank/DDBJ whole genome shotgun (WGS) entry which is preliminary data.</text>
</comment>
<accession>A0ABV9FGV0</accession>
<dbReference type="EMBL" id="JBHSEP010000024">
    <property type="protein sequence ID" value="MFC4601218.1"/>
    <property type="molecule type" value="Genomic_DNA"/>
</dbReference>
<dbReference type="Pfam" id="PF01232">
    <property type="entry name" value="Mannitol_dh"/>
    <property type="match status" value="1"/>
</dbReference>
<dbReference type="Proteomes" id="UP001596028">
    <property type="component" value="Unassembled WGS sequence"/>
</dbReference>
<name>A0ABV9FGV0_9BACL</name>
<evidence type="ECO:0000259" key="4">
    <source>
        <dbReference type="Pfam" id="PF01232"/>
    </source>
</evidence>
<keyword evidence="7" id="KW-1185">Reference proteome</keyword>
<dbReference type="PANTHER" id="PTHR30524:SF0">
    <property type="entry name" value="ALTRONATE OXIDOREDUCTASE-RELATED"/>
    <property type="match status" value="1"/>
</dbReference>
<dbReference type="InterPro" id="IPR008927">
    <property type="entry name" value="6-PGluconate_DH-like_C_sf"/>
</dbReference>
<sequence>MNKLNRQQLQAAGAALGQSPDKHAANAAAGAYPNDAPVTVLQIGEGNFLRGFFDWMVQESRKQGLFRGGVAVTQPRPSGKPKIDALNGQDRLYTLVIRGLDNGEPVERRELISVFAEAFDPYEDWQRLVRLAESPELRIVVSNTTEAGIAYRPEALTEGEPIVSYPGKIAYLLYRRYLAFGGAADRGLLFLPCELLDRNGDALKEAVLKYAADWGLPEAFREWVTTANRFLNSLVDRIVAGYPDQEQAEAWFAEWGYRDDLLCVAEPYHLWAIEGEPELDELLPFASAGLNVVWTDTLEPYRKRKVRILNGAHTLMTPLGILCGVEYVRELMEDETLGAFVRRTVGEEIIPTLPYPQDEMAAYANEVFDRYLNPFVRHRLSDIAMNSVSKFKVRLLPSLEHYALKGERAPDGLARGLAALLRYYRVRQEENEYRGTAFDGRSYAVRDDAEALATLAAAWDEAGRTRETPEETAGRLLACETLWGKDLSQWPGLAAQVAQVWAEWTKGERT</sequence>
<keyword evidence="1" id="KW-0560">Oxidoreductase</keyword>
<protein>
    <submittedName>
        <fullName evidence="6">Tagaturonate reductase</fullName>
    </submittedName>
</protein>
<evidence type="ECO:0000259" key="5">
    <source>
        <dbReference type="Pfam" id="PF08125"/>
    </source>
</evidence>
<dbReference type="PANTHER" id="PTHR30524">
    <property type="entry name" value="MANNITOL-1-PHOSPHATE 5-DEHYDROGENASE"/>
    <property type="match status" value="1"/>
</dbReference>
<feature type="domain" description="Mannitol dehydrogenase N-terminal" evidence="4">
    <location>
        <begin position="40"/>
        <end position="276"/>
    </location>
</feature>
<reference evidence="7" key="1">
    <citation type="journal article" date="2019" name="Int. J. Syst. Evol. Microbiol.">
        <title>The Global Catalogue of Microorganisms (GCM) 10K type strain sequencing project: providing services to taxonomists for standard genome sequencing and annotation.</title>
        <authorList>
            <consortium name="The Broad Institute Genomics Platform"/>
            <consortium name="The Broad Institute Genome Sequencing Center for Infectious Disease"/>
            <person name="Wu L."/>
            <person name="Ma J."/>
        </authorList>
    </citation>
    <scope>NUCLEOTIDE SEQUENCE [LARGE SCALE GENOMIC DNA]</scope>
    <source>
        <strain evidence="7">CCUG 49571</strain>
    </source>
</reference>